<evidence type="ECO:0000313" key="2">
    <source>
        <dbReference type="Proteomes" id="UP000053477"/>
    </source>
</evidence>
<evidence type="ECO:0000313" key="1">
    <source>
        <dbReference type="EMBL" id="KLO07257.1"/>
    </source>
</evidence>
<keyword evidence="2" id="KW-1185">Reference proteome</keyword>
<dbReference type="Proteomes" id="UP000053477">
    <property type="component" value="Unassembled WGS sequence"/>
</dbReference>
<dbReference type="STRING" id="27342.A0A0H2R7C1"/>
<dbReference type="InParanoid" id="A0A0H2R7C1"/>
<dbReference type="AlphaFoldDB" id="A0A0H2R7C1"/>
<name>A0A0H2R7C1_9AGAM</name>
<gene>
    <name evidence="1" type="ORF">SCHPADRAFT_909648</name>
</gene>
<evidence type="ECO:0008006" key="3">
    <source>
        <dbReference type="Google" id="ProtNLM"/>
    </source>
</evidence>
<proteinExistence type="predicted"/>
<accession>A0A0H2R7C1</accession>
<protein>
    <recommendedName>
        <fullName evidence="3">F-box domain-containing protein</fullName>
    </recommendedName>
</protein>
<sequence length="523" mass="60266">MQLWCTDWLRTFEDASESTERKVQVAKSSLQRMKSVGKLLSTISTSLERTIEAVSNQSLWMIRVSGFSSLPDDVIARIFELYYEGYRNHVGDDYFNSCGDCRWGRSFRAANVLTQVSRRFRLIALHIPALWDCISGNTRHAEEMVPALRARCQYPNIFINYDCLKETRISTGAKFFRLLPPADQWRGLAVFHGYRKGGRKFFEDIQAISDGRLVSLLDLQISLGRDLWLLEEIEVDEDDTPTNLTESESALLAEWSFPKLKRLSLNDIIPTRMDCLTLQECRIVLGINDANWDLHSLGTFFECIPLLESLSFSFIDVIPMEPDDQMLLRLSEPVRLSCLRLLELHATGETEGAFLTNVLDLLDLRATSTLKVSLRCDSSNPDTFSACISDWLSALACTKRDGDRIFPDVRDLRLSLHGKCSECVLPYSDVMRSVPRVRNLVLNLPEISEPPFKVVFEYLKELRLIRLEDCNSFRGWNVARDLERVEPQKLKQLEKFEIEGSRGLWRYRKRLAKRLGNKLVWKE</sequence>
<organism evidence="1 2">
    <name type="scientific">Schizopora paradoxa</name>
    <dbReference type="NCBI Taxonomy" id="27342"/>
    <lineage>
        <taxon>Eukaryota</taxon>
        <taxon>Fungi</taxon>
        <taxon>Dikarya</taxon>
        <taxon>Basidiomycota</taxon>
        <taxon>Agaricomycotina</taxon>
        <taxon>Agaricomycetes</taxon>
        <taxon>Hymenochaetales</taxon>
        <taxon>Schizoporaceae</taxon>
        <taxon>Schizopora</taxon>
    </lineage>
</organism>
<reference evidence="1 2" key="1">
    <citation type="submission" date="2015-04" db="EMBL/GenBank/DDBJ databases">
        <title>Complete genome sequence of Schizopora paradoxa KUC8140, a cosmopolitan wood degrader in East Asia.</title>
        <authorList>
            <consortium name="DOE Joint Genome Institute"/>
            <person name="Min B."/>
            <person name="Park H."/>
            <person name="Jang Y."/>
            <person name="Kim J.-J."/>
            <person name="Kim K.H."/>
            <person name="Pangilinan J."/>
            <person name="Lipzen A."/>
            <person name="Riley R."/>
            <person name="Grigoriev I.V."/>
            <person name="Spatafora J.W."/>
            <person name="Choi I.-G."/>
        </authorList>
    </citation>
    <scope>NUCLEOTIDE SEQUENCE [LARGE SCALE GENOMIC DNA]</scope>
    <source>
        <strain evidence="1 2">KUC8140</strain>
    </source>
</reference>
<dbReference type="OrthoDB" id="3365698at2759"/>
<dbReference type="EMBL" id="KQ086150">
    <property type="protein sequence ID" value="KLO07257.1"/>
    <property type="molecule type" value="Genomic_DNA"/>
</dbReference>